<evidence type="ECO:0000256" key="2">
    <source>
        <dbReference type="ARBA" id="ARBA00009046"/>
    </source>
</evidence>
<protein>
    <submittedName>
        <fullName evidence="11">CRISPR-associated helicase Cas3/CRISPR-associated endonuclease Cas3-HD</fullName>
    </submittedName>
</protein>
<dbReference type="Pfam" id="PF00270">
    <property type="entry name" value="DEAD"/>
    <property type="match status" value="1"/>
</dbReference>
<keyword evidence="12" id="KW-1185">Reference proteome</keyword>
<evidence type="ECO:0000256" key="6">
    <source>
        <dbReference type="ARBA" id="ARBA00022801"/>
    </source>
</evidence>
<dbReference type="NCBIfam" id="TIGR01587">
    <property type="entry name" value="cas3_core"/>
    <property type="match status" value="1"/>
</dbReference>
<dbReference type="InterPro" id="IPR041372">
    <property type="entry name" value="Cas3_C"/>
</dbReference>
<dbReference type="Proteomes" id="UP001268819">
    <property type="component" value="Unassembled WGS sequence"/>
</dbReference>
<keyword evidence="6" id="KW-0378">Hydrolase</keyword>
<dbReference type="Pfam" id="PF22590">
    <property type="entry name" value="Cas3-like_C_2"/>
    <property type="match status" value="1"/>
</dbReference>
<dbReference type="NCBIfam" id="TIGR01596">
    <property type="entry name" value="cas3_HD"/>
    <property type="match status" value="1"/>
</dbReference>
<dbReference type="InterPro" id="IPR011545">
    <property type="entry name" value="DEAD/DEAH_box_helicase_dom"/>
</dbReference>
<accession>A0ABU1PSB4</accession>
<keyword evidence="11" id="KW-0255">Endonuclease</keyword>
<feature type="domain" description="HD Cas3-type" evidence="10">
    <location>
        <begin position="866"/>
        <end position="1066"/>
    </location>
</feature>
<dbReference type="InterPro" id="IPR011990">
    <property type="entry name" value="TPR-like_helical_dom_sf"/>
</dbReference>
<keyword evidence="4" id="KW-0479">Metal-binding</keyword>
<evidence type="ECO:0000313" key="12">
    <source>
        <dbReference type="Proteomes" id="UP001268819"/>
    </source>
</evidence>
<evidence type="ECO:0000256" key="4">
    <source>
        <dbReference type="ARBA" id="ARBA00022723"/>
    </source>
</evidence>
<dbReference type="InterPro" id="IPR054712">
    <property type="entry name" value="Cas3-like_dom"/>
</dbReference>
<keyword evidence="5" id="KW-0547">Nucleotide-binding</keyword>
<dbReference type="Gene3D" id="1.25.40.10">
    <property type="entry name" value="Tetratricopeptide repeat domain"/>
    <property type="match status" value="2"/>
</dbReference>
<dbReference type="InterPro" id="IPR053137">
    <property type="entry name" value="NLR-like"/>
</dbReference>
<keyword evidence="8" id="KW-0067">ATP-binding</keyword>
<dbReference type="RefSeq" id="WP_310306314.1">
    <property type="nucleotide sequence ID" value="NZ_BAAAXB010000001.1"/>
</dbReference>
<dbReference type="InterPro" id="IPR006483">
    <property type="entry name" value="CRISPR-assoc_Cas3_HD"/>
</dbReference>
<evidence type="ECO:0000256" key="8">
    <source>
        <dbReference type="ARBA" id="ARBA00022840"/>
    </source>
</evidence>
<dbReference type="InterPro" id="IPR014001">
    <property type="entry name" value="Helicase_ATP-bd"/>
</dbReference>
<dbReference type="Pfam" id="PF18395">
    <property type="entry name" value="Cas3_C"/>
    <property type="match status" value="1"/>
</dbReference>
<sequence>MTGEHRQWAHATDGSGVVQAGRDVVTIHQSGPASWPERPGMVSVEPPWDRIDHRVRGRSDVMADLVQWAADTADRFVVLCGAGGYGKTTLALHFAREQRGQGTAVWWVSAHDEHSVAAGMREVCFRMGVPPDRIQAAQAGQRSASDLLWSNLRAFPHRWLLVVDNADDAELVIAPRAARPLGPSWLRSTEGCLGSVLVTSRDGGRNSWGPQAVLLHVPALRADDGARILLDLTHRDDDQFAAARAVAARLGGLPLALRLAGLHSASMATAPELPGLPAIRTFSDYLTALDERFMTTIEATSPRHRARREPRELITETWELSLDVLRKGGQVQARALLRLLSCFANAPIPYELLDARIMAGSPLFAGITPDKLLVLLDGLAELGLTERVTTVEQQLPHGPGLVLHPVVRESNRHHHDVKDDPVRYAVLCAALLDSATHDLDHEDSGTWPRWQALVPHCASPLQLWPEAWLGGAEHTDLVRTATATLHRCGRFLYQCGLYEQAEQQLAAALAPQHELLGGEDPDTLKTRGDLASVLTTQGKFDAAEAEFHMVLAAQVRTLGSAHPDTLDTRSRLAVALRARDRLAEAEAEFRAVLTEQVGTLGPEHRHTLDTRNRLAHLLHLQSRITEAEAEFRAVLAARQKLLGEYHLNTLDSRSELASLLHVRGDLPAAEAEYDRLLCAERVALGEDHPKTLVAYSHLVMLRHDQGKLDGLETLYDNILEKQSRVLGPTHLHTLATRHRLAKFHFEQGRLATAQGEFEDVLRQKSRVLGAQHHATLITREYLALTLAARGHTAVAETELETLLEIRLRTMGDDHPLTAATRANLRSVTEAPRYGEVESRSDRQFVRAPARDWRVIWAKVACARYGRVTHWLPLQQHLDDAAAVAVLLVDRWLSPQVVARIAEELPDGIAGVPVLTGWLARVHDVGKASPAFAVQAQIPADRVREAGLVAPSEVSTHPRRSRVHHALVGHLAVQDYLSGRWGPEGALVAEQLASVVGSHHGMPPERSELREAEDHPDLVGRGVWSQARNFFLDRASEGVDLDRYRNVRLSRPVLVLLTSIVVLADWVVSDPELFPLLEGDEDPLEFDPAPRVESGWNKLGLPERWRARALGSDTGAALRNRFVDRAPGALVLQAAAAEVASAATRPGLMIVDAPTGAGKTEAALLAAEELAAKSGADGVFVALPTQAATDAMFERMRRWTDLLPGREGPAGTTLTCGRELFDDATSPVAHNWLSGPVRDVLAAFVVGTIDQVLSAGSKSRHVMLRHLALAGKVVVIDDVHVYDDYMTQYLQRVLHWLGAYKVPVVLLATTLPAQRRAELMTAYEGRPIAVRREPGNPLIVASGGMRTRVLPAVSKQVTVALDRLPDDLETLTSYLREHLTEGGCAVVVRNTVARVQKTAAWLSREFGADNITISHSGFLACDRVCIDRNLVRRFGREGERPGVHIVVASQVVEQALNVDFDLVVTDLAPVYPLVQRMEHVHRYERVRPAPMAQPRCAVVGVEDWSAAPVRAVPESRSIYGEHLLLRSAALVTRLDQVALPSDIAPLVQQAYGTGRLGPTSWQEAMDEAAAAASWHTGQRVQATQALLLDPAGSNARSLVGWVRLPDSDPEDTLSGAVPTSDGVEPLEVLVVQRNTTGGFSTPDWIEQDGGQPLPTDLPLEPAQARVVVACTLRLPMQLSHHDIVFDVIAALKANRVASFDSSPVLRDRLVLLLDENRSTEIRQGKAAFRLVYDPREGLTCESR</sequence>
<keyword evidence="9" id="KW-0051">Antiviral defense</keyword>
<dbReference type="Pfam" id="PF13424">
    <property type="entry name" value="TPR_12"/>
    <property type="match status" value="3"/>
</dbReference>
<dbReference type="Gene3D" id="3.40.50.300">
    <property type="entry name" value="P-loop containing nucleotide triphosphate hydrolases"/>
    <property type="match status" value="3"/>
</dbReference>
<evidence type="ECO:0000256" key="7">
    <source>
        <dbReference type="ARBA" id="ARBA00022806"/>
    </source>
</evidence>
<keyword evidence="3" id="KW-0540">Nuclease</keyword>
<comment type="similarity">
    <text evidence="2">In the central section; belongs to the CRISPR-associated helicase Cas3 family.</text>
</comment>
<organism evidence="11 12">
    <name type="scientific">Saccharothrix longispora</name>
    <dbReference type="NCBI Taxonomy" id="33920"/>
    <lineage>
        <taxon>Bacteria</taxon>
        <taxon>Bacillati</taxon>
        <taxon>Actinomycetota</taxon>
        <taxon>Actinomycetes</taxon>
        <taxon>Pseudonocardiales</taxon>
        <taxon>Pseudonocardiaceae</taxon>
        <taxon>Saccharothrix</taxon>
    </lineage>
</organism>
<evidence type="ECO:0000256" key="3">
    <source>
        <dbReference type="ARBA" id="ARBA00022722"/>
    </source>
</evidence>
<reference evidence="11 12" key="1">
    <citation type="submission" date="2023-07" db="EMBL/GenBank/DDBJ databases">
        <title>Sequencing the genomes of 1000 actinobacteria strains.</title>
        <authorList>
            <person name="Klenk H.-P."/>
        </authorList>
    </citation>
    <scope>NUCLEOTIDE SEQUENCE [LARGE SCALE GENOMIC DNA]</scope>
    <source>
        <strain evidence="11 12">DSM 43749</strain>
    </source>
</reference>
<comment type="caution">
    <text evidence="11">The sequence shown here is derived from an EMBL/GenBank/DDBJ whole genome shotgun (WGS) entry which is preliminary data.</text>
</comment>
<dbReference type="SUPFAM" id="SSF48452">
    <property type="entry name" value="TPR-like"/>
    <property type="match status" value="3"/>
</dbReference>
<dbReference type="PANTHER" id="PTHR46082:SF6">
    <property type="entry name" value="AAA+ ATPASE DOMAIN-CONTAINING PROTEIN-RELATED"/>
    <property type="match status" value="1"/>
</dbReference>
<evidence type="ECO:0000259" key="10">
    <source>
        <dbReference type="PROSITE" id="PS51643"/>
    </source>
</evidence>
<gene>
    <name evidence="11" type="ORF">J2S66_001908</name>
</gene>
<evidence type="ECO:0000313" key="11">
    <source>
        <dbReference type="EMBL" id="MDR6593524.1"/>
    </source>
</evidence>
<dbReference type="Pfam" id="PF13374">
    <property type="entry name" value="TPR_10"/>
    <property type="match status" value="1"/>
</dbReference>
<dbReference type="EMBL" id="JAVDSG010000001">
    <property type="protein sequence ID" value="MDR6593524.1"/>
    <property type="molecule type" value="Genomic_DNA"/>
</dbReference>
<dbReference type="InterPro" id="IPR027417">
    <property type="entry name" value="P-loop_NTPase"/>
</dbReference>
<dbReference type="PANTHER" id="PTHR46082">
    <property type="entry name" value="ATP/GTP-BINDING PROTEIN-RELATED"/>
    <property type="match status" value="1"/>
</dbReference>
<evidence type="ECO:0000256" key="5">
    <source>
        <dbReference type="ARBA" id="ARBA00022741"/>
    </source>
</evidence>
<dbReference type="Gene3D" id="1.10.3210.30">
    <property type="match status" value="1"/>
</dbReference>
<comment type="similarity">
    <text evidence="1">In the N-terminal section; belongs to the CRISPR-associated nuclease Cas3-HD family.</text>
</comment>
<dbReference type="SUPFAM" id="SSF52540">
    <property type="entry name" value="P-loop containing nucleoside triphosphate hydrolases"/>
    <property type="match status" value="2"/>
</dbReference>
<dbReference type="CDD" id="cd09641">
    <property type="entry name" value="Cas3''_I"/>
    <property type="match status" value="1"/>
</dbReference>
<dbReference type="CDD" id="cd17930">
    <property type="entry name" value="DEXHc_cas3"/>
    <property type="match status" value="1"/>
</dbReference>
<evidence type="ECO:0000256" key="9">
    <source>
        <dbReference type="ARBA" id="ARBA00023118"/>
    </source>
</evidence>
<dbReference type="InterPro" id="IPR038257">
    <property type="entry name" value="CRISPR-assoc_Cas3_HD_sf"/>
</dbReference>
<dbReference type="InterPro" id="IPR006474">
    <property type="entry name" value="Helicase_Cas3_CRISPR-ass_core"/>
</dbReference>
<name>A0ABU1PSB4_9PSEU</name>
<dbReference type="PROSITE" id="PS51643">
    <property type="entry name" value="HD_CAS3"/>
    <property type="match status" value="1"/>
</dbReference>
<dbReference type="Pfam" id="PF18019">
    <property type="entry name" value="Cas3_HD"/>
    <property type="match status" value="1"/>
</dbReference>
<keyword evidence="7" id="KW-0347">Helicase</keyword>
<proteinExistence type="inferred from homology"/>
<dbReference type="GO" id="GO:0004519">
    <property type="term" value="F:endonuclease activity"/>
    <property type="evidence" value="ECO:0007669"/>
    <property type="project" value="UniProtKB-KW"/>
</dbReference>
<evidence type="ECO:0000256" key="1">
    <source>
        <dbReference type="ARBA" id="ARBA00006847"/>
    </source>
</evidence>
<dbReference type="SMART" id="SM00487">
    <property type="entry name" value="DEXDc"/>
    <property type="match status" value="1"/>
</dbReference>